<proteinExistence type="predicted"/>
<feature type="chain" id="PRO_5001630149" evidence="3">
    <location>
        <begin position="19"/>
        <end position="325"/>
    </location>
</feature>
<keyword evidence="5" id="KW-1185">Reference proteome</keyword>
<feature type="region of interest" description="Disordered" evidence="1">
    <location>
        <begin position="292"/>
        <end position="325"/>
    </location>
</feature>
<evidence type="ECO:0000256" key="1">
    <source>
        <dbReference type="SAM" id="MobiDB-lite"/>
    </source>
</evidence>
<keyword evidence="3" id="KW-0732">Signal</keyword>
<sequence length="325" mass="35896">MKPSTLLYAMGFAQLGLAFPVPATILDMSSHVQVEARRLTRTTRVPIRHTPPVSTVKNTEKYVEQTIEIKFDNRPVSPSENTSPSLVLAAPQPIKTTYLQSLSTKLQSGKDRVVDVVGDGTPETIEPMTLEEGLARLLPSRTRLGCWRHIQIPRPTISIFEEHPDLIVLVAVLALVVILLVLETVGTTFQGVRQHYDPKGEIRLEGDEKTCKSLSFRCDSVPYDDELDVEASERGAGLGRNKNKYYYFQNMGFPYSIQLVHFADIGSSEKNNTTAGKGERCEGRTSVLRAIRPGQEGGQATSDDPKRMKGTLGAGTPLTMGETRR</sequence>
<dbReference type="EMBL" id="JMSE01001135">
    <property type="protein sequence ID" value="KDN64410.1"/>
    <property type="molecule type" value="Genomic_DNA"/>
</dbReference>
<keyword evidence="2" id="KW-1133">Transmembrane helix</keyword>
<evidence type="ECO:0000256" key="3">
    <source>
        <dbReference type="SAM" id="SignalP"/>
    </source>
</evidence>
<name>A0A066XEG1_COLSU</name>
<dbReference type="AlphaFoldDB" id="A0A066XEG1"/>
<evidence type="ECO:0000256" key="2">
    <source>
        <dbReference type="SAM" id="Phobius"/>
    </source>
</evidence>
<organism evidence="4 5">
    <name type="scientific">Colletotrichum sublineola</name>
    <name type="common">Sorghum anthracnose fungus</name>
    <dbReference type="NCBI Taxonomy" id="1173701"/>
    <lineage>
        <taxon>Eukaryota</taxon>
        <taxon>Fungi</taxon>
        <taxon>Dikarya</taxon>
        <taxon>Ascomycota</taxon>
        <taxon>Pezizomycotina</taxon>
        <taxon>Sordariomycetes</taxon>
        <taxon>Hypocreomycetidae</taxon>
        <taxon>Glomerellales</taxon>
        <taxon>Glomerellaceae</taxon>
        <taxon>Colletotrichum</taxon>
        <taxon>Colletotrichum graminicola species complex</taxon>
    </lineage>
</organism>
<feature type="signal peptide" evidence="3">
    <location>
        <begin position="1"/>
        <end position="18"/>
    </location>
</feature>
<dbReference type="eggNOG" id="ENOG502RJPX">
    <property type="taxonomic scope" value="Eukaryota"/>
</dbReference>
<evidence type="ECO:0000313" key="4">
    <source>
        <dbReference type="EMBL" id="KDN64410.1"/>
    </source>
</evidence>
<gene>
    <name evidence="4" type="ORF">CSUB01_04452</name>
</gene>
<dbReference type="HOGENOM" id="CLU_074145_0_0_1"/>
<keyword evidence="2" id="KW-0812">Transmembrane</keyword>
<comment type="caution">
    <text evidence="4">The sequence shown here is derived from an EMBL/GenBank/DDBJ whole genome shotgun (WGS) entry which is preliminary data.</text>
</comment>
<reference evidence="5" key="1">
    <citation type="journal article" date="2014" name="Genome Announc.">
        <title>Draft genome sequence of Colletotrichum sublineola, a destructive pathogen of cultivated sorghum.</title>
        <authorList>
            <person name="Baroncelli R."/>
            <person name="Sanz-Martin J.M."/>
            <person name="Rech G.E."/>
            <person name="Sukno S.A."/>
            <person name="Thon M.R."/>
        </authorList>
    </citation>
    <scope>NUCLEOTIDE SEQUENCE [LARGE SCALE GENOMIC DNA]</scope>
    <source>
        <strain evidence="5">TX430BB</strain>
    </source>
</reference>
<dbReference type="OMA" id="GCWRHIQ"/>
<evidence type="ECO:0000313" key="5">
    <source>
        <dbReference type="Proteomes" id="UP000027238"/>
    </source>
</evidence>
<feature type="transmembrane region" description="Helical" evidence="2">
    <location>
        <begin position="166"/>
        <end position="185"/>
    </location>
</feature>
<keyword evidence="2" id="KW-0472">Membrane</keyword>
<dbReference type="OrthoDB" id="4747243at2759"/>
<dbReference type="Proteomes" id="UP000027238">
    <property type="component" value="Unassembled WGS sequence"/>
</dbReference>
<protein>
    <submittedName>
        <fullName evidence="4">Uncharacterized protein</fullName>
    </submittedName>
</protein>
<accession>A0A066XEG1</accession>